<dbReference type="AlphaFoldDB" id="A0A543DWL0"/>
<evidence type="ECO:0000313" key="11">
    <source>
        <dbReference type="EMBL" id="TQM13696.1"/>
    </source>
</evidence>
<dbReference type="FunFam" id="1.10.3720.10:FF:000006">
    <property type="entry name" value="Glutamate/aspartate ABC transporter, permease protein GltK"/>
    <property type="match status" value="1"/>
</dbReference>
<accession>A0A543DWL0</accession>
<evidence type="ECO:0000256" key="3">
    <source>
        <dbReference type="ARBA" id="ARBA00022475"/>
    </source>
</evidence>
<keyword evidence="3" id="KW-1003">Cell membrane</keyword>
<feature type="transmembrane region" description="Helical" evidence="8">
    <location>
        <begin position="260"/>
        <end position="281"/>
    </location>
</feature>
<evidence type="ECO:0000313" key="12">
    <source>
        <dbReference type="Proteomes" id="UP000315677"/>
    </source>
</evidence>
<keyword evidence="5" id="KW-0029">Amino-acid transport</keyword>
<organism evidence="11 12">
    <name type="scientific">Pseudonocardia kunmingensis</name>
    <dbReference type="NCBI Taxonomy" id="630975"/>
    <lineage>
        <taxon>Bacteria</taxon>
        <taxon>Bacillati</taxon>
        <taxon>Actinomycetota</taxon>
        <taxon>Actinomycetes</taxon>
        <taxon>Pseudonocardiales</taxon>
        <taxon>Pseudonocardiaceae</taxon>
        <taxon>Pseudonocardia</taxon>
    </lineage>
</organism>
<keyword evidence="4 8" id="KW-0812">Transmembrane</keyword>
<dbReference type="CDD" id="cd06261">
    <property type="entry name" value="TM_PBP2"/>
    <property type="match status" value="1"/>
</dbReference>
<keyword evidence="2 8" id="KW-0813">Transport</keyword>
<proteinExistence type="inferred from homology"/>
<evidence type="ECO:0000256" key="4">
    <source>
        <dbReference type="ARBA" id="ARBA00022692"/>
    </source>
</evidence>
<dbReference type="Proteomes" id="UP000315677">
    <property type="component" value="Unassembled WGS sequence"/>
</dbReference>
<dbReference type="InterPro" id="IPR035906">
    <property type="entry name" value="MetI-like_sf"/>
</dbReference>
<gene>
    <name evidence="11" type="ORF">FB558_0449</name>
</gene>
<feature type="transmembrane region" description="Helical" evidence="8">
    <location>
        <begin position="234"/>
        <end position="254"/>
    </location>
</feature>
<evidence type="ECO:0000256" key="2">
    <source>
        <dbReference type="ARBA" id="ARBA00022448"/>
    </source>
</evidence>
<evidence type="ECO:0000256" key="6">
    <source>
        <dbReference type="ARBA" id="ARBA00022989"/>
    </source>
</evidence>
<comment type="caution">
    <text evidence="11">The sequence shown here is derived from an EMBL/GenBank/DDBJ whole genome shotgun (WGS) entry which is preliminary data.</text>
</comment>
<dbReference type="EMBL" id="VFPA01000001">
    <property type="protein sequence ID" value="TQM13696.1"/>
    <property type="molecule type" value="Genomic_DNA"/>
</dbReference>
<dbReference type="InterPro" id="IPR043429">
    <property type="entry name" value="ArtM/GltK/GlnP/TcyL/YhdX-like"/>
</dbReference>
<feature type="transmembrane region" description="Helical" evidence="8">
    <location>
        <begin position="112"/>
        <end position="132"/>
    </location>
</feature>
<evidence type="ECO:0000256" key="8">
    <source>
        <dbReference type="RuleBase" id="RU363032"/>
    </source>
</evidence>
<protein>
    <submittedName>
        <fullName evidence="11">Amino acid ABC transporter membrane protein (PAAT family)</fullName>
    </submittedName>
</protein>
<feature type="transmembrane region" description="Helical" evidence="8">
    <location>
        <begin position="73"/>
        <end position="100"/>
    </location>
</feature>
<dbReference type="GO" id="GO:0043190">
    <property type="term" value="C:ATP-binding cassette (ABC) transporter complex"/>
    <property type="evidence" value="ECO:0007669"/>
    <property type="project" value="InterPro"/>
</dbReference>
<feature type="transmembrane region" description="Helical" evidence="8">
    <location>
        <begin position="35"/>
        <end position="53"/>
    </location>
</feature>
<dbReference type="Gene3D" id="1.10.3720.10">
    <property type="entry name" value="MetI-like"/>
    <property type="match status" value="1"/>
</dbReference>
<dbReference type="Pfam" id="PF00528">
    <property type="entry name" value="BPD_transp_1"/>
    <property type="match status" value="1"/>
</dbReference>
<feature type="domain" description="ABC transmembrane type-1" evidence="10">
    <location>
        <begin position="76"/>
        <end position="282"/>
    </location>
</feature>
<dbReference type="NCBIfam" id="TIGR01726">
    <property type="entry name" value="HEQRo_perm_3TM"/>
    <property type="match status" value="1"/>
</dbReference>
<evidence type="ECO:0000256" key="9">
    <source>
        <dbReference type="SAM" id="MobiDB-lite"/>
    </source>
</evidence>
<dbReference type="GO" id="GO:0022857">
    <property type="term" value="F:transmembrane transporter activity"/>
    <property type="evidence" value="ECO:0007669"/>
    <property type="project" value="InterPro"/>
</dbReference>
<dbReference type="PROSITE" id="PS50928">
    <property type="entry name" value="ABC_TM1"/>
    <property type="match status" value="1"/>
</dbReference>
<sequence>MAATGKTTGRPAPPAAEGPALDIRDASRRKHPGRWVAAAVVAVLAAQLGHMLVTNDNFGWPVVASWFTAESIMRGLGITLMLTVIAMVIGIVLGVLLAVCRISGNPLLRAAASAYIWFFRGTPTLVQLIFFYNLSALLPEISFGIPFGPAFVTFTTNSLITPLLAAILGLGLNEGAYMAEIIRGGLLSVDPGQREAGAAIGMTNYRIMKRIVLPQAMRFIVPPTGNQVISMVKATALVSVIALSDLLYTVQSIYNRTFETIPMLLVACVWYLILTSILFVVQSFIERHYSRGDRHQTPSFWDFLRIRPKAGAPTTVSGGPAG</sequence>
<name>A0A543DWL0_9PSEU</name>
<evidence type="ECO:0000256" key="7">
    <source>
        <dbReference type="ARBA" id="ARBA00023136"/>
    </source>
</evidence>
<dbReference type="PANTHER" id="PTHR30614">
    <property type="entry name" value="MEMBRANE COMPONENT OF AMINO ACID ABC TRANSPORTER"/>
    <property type="match status" value="1"/>
</dbReference>
<comment type="similarity">
    <text evidence="8">Belongs to the binding-protein-dependent transport system permease family.</text>
</comment>
<dbReference type="InterPro" id="IPR010065">
    <property type="entry name" value="AA_ABC_transptr_permease_3TM"/>
</dbReference>
<dbReference type="GO" id="GO:0006865">
    <property type="term" value="P:amino acid transport"/>
    <property type="evidence" value="ECO:0007669"/>
    <property type="project" value="UniProtKB-KW"/>
</dbReference>
<keyword evidence="7 8" id="KW-0472">Membrane</keyword>
<dbReference type="SUPFAM" id="SSF161098">
    <property type="entry name" value="MetI-like"/>
    <property type="match status" value="1"/>
</dbReference>
<keyword evidence="12" id="KW-1185">Reference proteome</keyword>
<dbReference type="RefSeq" id="WP_211366002.1">
    <property type="nucleotide sequence ID" value="NZ_VFPA01000001.1"/>
</dbReference>
<evidence type="ECO:0000259" key="10">
    <source>
        <dbReference type="PROSITE" id="PS50928"/>
    </source>
</evidence>
<feature type="transmembrane region" description="Helical" evidence="8">
    <location>
        <begin position="152"/>
        <end position="173"/>
    </location>
</feature>
<evidence type="ECO:0000256" key="1">
    <source>
        <dbReference type="ARBA" id="ARBA00004651"/>
    </source>
</evidence>
<dbReference type="InterPro" id="IPR000515">
    <property type="entry name" value="MetI-like"/>
</dbReference>
<reference evidence="11 12" key="1">
    <citation type="submission" date="2019-06" db="EMBL/GenBank/DDBJ databases">
        <title>Sequencing the genomes of 1000 actinobacteria strains.</title>
        <authorList>
            <person name="Klenk H.-P."/>
        </authorList>
    </citation>
    <scope>NUCLEOTIDE SEQUENCE [LARGE SCALE GENOMIC DNA]</scope>
    <source>
        <strain evidence="11 12">DSM 45301</strain>
    </source>
</reference>
<dbReference type="PANTHER" id="PTHR30614:SF0">
    <property type="entry name" value="L-CYSTINE TRANSPORT SYSTEM PERMEASE PROTEIN TCYL"/>
    <property type="match status" value="1"/>
</dbReference>
<evidence type="ECO:0000256" key="5">
    <source>
        <dbReference type="ARBA" id="ARBA00022970"/>
    </source>
</evidence>
<comment type="subcellular location">
    <subcellularLocation>
        <location evidence="1 8">Cell membrane</location>
        <topology evidence="1 8">Multi-pass membrane protein</topology>
    </subcellularLocation>
</comment>
<feature type="region of interest" description="Disordered" evidence="9">
    <location>
        <begin position="1"/>
        <end position="21"/>
    </location>
</feature>
<keyword evidence="6 8" id="KW-1133">Transmembrane helix</keyword>